<dbReference type="InterPro" id="IPR042536">
    <property type="entry name" value="TFIIIC_tauA_Sfc1"/>
</dbReference>
<evidence type="ECO:0000259" key="6">
    <source>
        <dbReference type="Pfam" id="PF09734"/>
    </source>
</evidence>
<dbReference type="InterPro" id="IPR041499">
    <property type="entry name" value="Tfc1/Sfc1_N"/>
</dbReference>
<evidence type="ECO:0000256" key="5">
    <source>
        <dbReference type="SAM" id="MobiDB-lite"/>
    </source>
</evidence>
<dbReference type="InterPro" id="IPR019136">
    <property type="entry name" value="TF_IIIC_su-5_HTH"/>
</dbReference>
<dbReference type="PANTHER" id="PTHR13230">
    <property type="entry name" value="GENERAL TRANSCRIPTION FACTOR IIIC, POLYPEPTIDE 5"/>
    <property type="match status" value="1"/>
</dbReference>
<feature type="domain" description="Transcription factor IIIC subunit Tfc1/Sfc1 triple barrel" evidence="7">
    <location>
        <begin position="19"/>
        <end position="137"/>
    </location>
</feature>
<feature type="compositionally biased region" description="Acidic residues" evidence="5">
    <location>
        <begin position="485"/>
        <end position="515"/>
    </location>
</feature>
<organism evidence="8 9">
    <name type="scientific">Lodderomyces beijingensis</name>
    <dbReference type="NCBI Taxonomy" id="1775926"/>
    <lineage>
        <taxon>Eukaryota</taxon>
        <taxon>Fungi</taxon>
        <taxon>Dikarya</taxon>
        <taxon>Ascomycota</taxon>
        <taxon>Saccharomycotina</taxon>
        <taxon>Pichiomycetes</taxon>
        <taxon>Debaryomycetaceae</taxon>
        <taxon>Candida/Lodderomyces clade</taxon>
        <taxon>Lodderomyces</taxon>
    </lineage>
</organism>
<dbReference type="GeneID" id="92210050"/>
<reference evidence="8 9" key="1">
    <citation type="submission" date="2024-03" db="EMBL/GenBank/DDBJ databases">
        <authorList>
            <person name="Brejova B."/>
        </authorList>
    </citation>
    <scope>NUCLEOTIDE SEQUENCE [LARGE SCALE GENOMIC DNA]</scope>
    <source>
        <strain evidence="8 9">CBS 14171</strain>
    </source>
</reference>
<feature type="domain" description="Transcription factor IIIC subunit 5 HTH" evidence="6">
    <location>
        <begin position="189"/>
        <end position="350"/>
    </location>
</feature>
<protein>
    <recommendedName>
        <fullName evidence="10">Transcription factor IIIC subunit 5 HTH domain-containing protein</fullName>
    </recommendedName>
</protein>
<name>A0ABP0ZR47_9ASCO</name>
<sequence length="568" mass="65297">MSDQTLAQSYPMDIPHVTAVELPLAVKHVDRAIAAIGGKKKIADAINHGEPLELRLRKDPFHHPVMASTSSNERILLRVSIPKSKLAARGDHAAQGVSVRDLIKLNDDDPTTPKTKIKPVAIVDKTYRFRAMSDFQVNTKNNEMVQQFNQHILNCKNYTRLKRYIGSHHDFQGLLEWNETYFQNNDHGLIPPPILSPIRFPFDYNYKKNRITTSVKDEKSGQVKMVSTNVSIKLHTKIIDHSSETPMQPAFNLLKNREAISKSKMHPHDPSFLLIQCIEWTERMFEMKPVWIRKHLYDLAPEDLKKYLKLALPYVTYIFRSGPWRFCNLKLGVDPRSDSKYWIYQSEYFRVPGVTDSSEVSAKGNIKRITPRSLEKASEQVEIAQNLFFDGVNLPTTSTYQLGDILDPVITSIYENDMKEMGKDFLRRTWDLQDGWVNARTMNLVRKIVRYKLNQLVKEEPIDQGKVYAMVDSVKEEAYGVKEDPDNEVEGEADGADVEEEEIDEENNEDDEVETEIAASDDIKDDAMEVDEEDVLARLQNLNDDATAKLRHVLQYIKQDDLDDSENE</sequence>
<feature type="region of interest" description="Disordered" evidence="5">
    <location>
        <begin position="480"/>
        <end position="527"/>
    </location>
</feature>
<evidence type="ECO:0000256" key="2">
    <source>
        <dbReference type="ARBA" id="ARBA00023125"/>
    </source>
</evidence>
<accession>A0ABP0ZR47</accession>
<evidence type="ECO:0000313" key="8">
    <source>
        <dbReference type="EMBL" id="CAK9440985.1"/>
    </source>
</evidence>
<dbReference type="InterPro" id="IPR040454">
    <property type="entry name" value="TF_IIIC_Tfc1/Sfc1"/>
</dbReference>
<evidence type="ECO:0000313" key="9">
    <source>
        <dbReference type="Proteomes" id="UP001497383"/>
    </source>
</evidence>
<dbReference type="Proteomes" id="UP001497383">
    <property type="component" value="Chromosome 6"/>
</dbReference>
<dbReference type="EMBL" id="OZ022410">
    <property type="protein sequence ID" value="CAK9440985.1"/>
    <property type="molecule type" value="Genomic_DNA"/>
</dbReference>
<evidence type="ECO:0000256" key="1">
    <source>
        <dbReference type="ARBA" id="ARBA00004123"/>
    </source>
</evidence>
<evidence type="ECO:0008006" key="10">
    <source>
        <dbReference type="Google" id="ProtNLM"/>
    </source>
</evidence>
<dbReference type="PANTHER" id="PTHR13230:SF5">
    <property type="entry name" value="GENERAL TRANSCRIPTION FACTOR 3C POLYPEPTIDE 5"/>
    <property type="match status" value="1"/>
</dbReference>
<dbReference type="RefSeq" id="XP_066831792.1">
    <property type="nucleotide sequence ID" value="XM_066975121.1"/>
</dbReference>
<proteinExistence type="predicted"/>
<keyword evidence="3" id="KW-0804">Transcription</keyword>
<comment type="subcellular location">
    <subcellularLocation>
        <location evidence="1">Nucleus</location>
    </subcellularLocation>
</comment>
<keyword evidence="9" id="KW-1185">Reference proteome</keyword>
<keyword evidence="2" id="KW-0238">DNA-binding</keyword>
<keyword evidence="4" id="KW-0539">Nucleus</keyword>
<evidence type="ECO:0000256" key="4">
    <source>
        <dbReference type="ARBA" id="ARBA00023242"/>
    </source>
</evidence>
<dbReference type="Pfam" id="PF17682">
    <property type="entry name" value="Tau95_N"/>
    <property type="match status" value="1"/>
</dbReference>
<gene>
    <name evidence="8" type="ORF">LODBEIA_P48540</name>
</gene>
<dbReference type="Pfam" id="PF09734">
    <property type="entry name" value="Tau95"/>
    <property type="match status" value="1"/>
</dbReference>
<dbReference type="Gene3D" id="3.30.200.160">
    <property type="entry name" value="TFIIIC, subcomplex tauA, subunit Sfc1, barrel domain"/>
    <property type="match status" value="1"/>
</dbReference>
<evidence type="ECO:0000259" key="7">
    <source>
        <dbReference type="Pfam" id="PF17682"/>
    </source>
</evidence>
<evidence type="ECO:0000256" key="3">
    <source>
        <dbReference type="ARBA" id="ARBA00023163"/>
    </source>
</evidence>